<dbReference type="InterPro" id="IPR000801">
    <property type="entry name" value="Esterase-like"/>
</dbReference>
<dbReference type="SUPFAM" id="SSF81296">
    <property type="entry name" value="E set domains"/>
    <property type="match status" value="1"/>
</dbReference>
<protein>
    <submittedName>
        <fullName evidence="1">Alpha/beta hydrolase-fold protein</fullName>
    </submittedName>
</protein>
<dbReference type="RefSeq" id="WP_189875774.1">
    <property type="nucleotide sequence ID" value="NZ_BMWA01000018.1"/>
</dbReference>
<dbReference type="Proteomes" id="UP001596409">
    <property type="component" value="Unassembled WGS sequence"/>
</dbReference>
<comment type="caution">
    <text evidence="1">The sequence shown here is derived from an EMBL/GenBank/DDBJ whole genome shotgun (WGS) entry which is preliminary data.</text>
</comment>
<sequence>MRGLAADGETAFAAFGLPGTPGTDEFWAAAGTPASIPADDGGWVTLFLWRGSEASIAFESWSEPVSLRRWGGTDCWYAEVRMPERLRVTYRFVVGDAAYADPFNPVGAGGDRSIAATPDAPAQPHWPVLGADAVLPLPRTRIRWASERLGGRRTVRVHPAGGGGPVVLLLDGDDWLYLHPAMTAFDSAVASGEMPAVTLVFVPAKDRQAEFACRPGLWRAVRDELLPLVAESGVRADQDRLVVAGQSLGGLSALYAALEFPELVSRVACQSGAFWWTPEAMDLADPLGGPVGGAIAERLREPAGLSGLRVAFDVGEHETRMLPHCELAESLAERAGATVRVSRSASGHDRAGWRHALLRDVAWALGQQSHHRATARQ</sequence>
<evidence type="ECO:0000313" key="2">
    <source>
        <dbReference type="Proteomes" id="UP001596409"/>
    </source>
</evidence>
<dbReference type="InterPro" id="IPR013783">
    <property type="entry name" value="Ig-like_fold"/>
</dbReference>
<organism evidence="1 2">
    <name type="scientific">Streptomyces viridiviolaceus</name>
    <dbReference type="NCBI Taxonomy" id="68282"/>
    <lineage>
        <taxon>Bacteria</taxon>
        <taxon>Bacillati</taxon>
        <taxon>Actinomycetota</taxon>
        <taxon>Actinomycetes</taxon>
        <taxon>Kitasatosporales</taxon>
        <taxon>Streptomycetaceae</taxon>
        <taxon>Streptomyces</taxon>
    </lineage>
</organism>
<evidence type="ECO:0000313" key="1">
    <source>
        <dbReference type="EMBL" id="MFC7014619.1"/>
    </source>
</evidence>
<dbReference type="Pfam" id="PF00756">
    <property type="entry name" value="Esterase"/>
    <property type="match status" value="1"/>
</dbReference>
<dbReference type="PANTHER" id="PTHR48098">
    <property type="entry name" value="ENTEROCHELIN ESTERASE-RELATED"/>
    <property type="match status" value="1"/>
</dbReference>
<dbReference type="Gene3D" id="3.40.50.1820">
    <property type="entry name" value="alpha/beta hydrolase"/>
    <property type="match status" value="1"/>
</dbReference>
<dbReference type="Gene3D" id="2.60.40.10">
    <property type="entry name" value="Immunoglobulins"/>
    <property type="match status" value="1"/>
</dbReference>
<dbReference type="GO" id="GO:0016787">
    <property type="term" value="F:hydrolase activity"/>
    <property type="evidence" value="ECO:0007669"/>
    <property type="project" value="UniProtKB-KW"/>
</dbReference>
<proteinExistence type="predicted"/>
<dbReference type="EMBL" id="JBHSYM010000049">
    <property type="protein sequence ID" value="MFC7014619.1"/>
    <property type="molecule type" value="Genomic_DNA"/>
</dbReference>
<gene>
    <name evidence="1" type="ORF">ACFQMH_23485</name>
</gene>
<accession>A0ABW2E3N9</accession>
<dbReference type="PANTHER" id="PTHR48098:SF3">
    <property type="entry name" value="IRON(III) ENTEROBACTIN ESTERASE"/>
    <property type="match status" value="1"/>
</dbReference>
<dbReference type="InterPro" id="IPR014756">
    <property type="entry name" value="Ig_E-set"/>
</dbReference>
<keyword evidence="1" id="KW-0378">Hydrolase</keyword>
<name>A0ABW2E3N9_9ACTN</name>
<dbReference type="SUPFAM" id="SSF53474">
    <property type="entry name" value="alpha/beta-Hydrolases"/>
    <property type="match status" value="1"/>
</dbReference>
<keyword evidence="2" id="KW-1185">Reference proteome</keyword>
<dbReference type="InterPro" id="IPR050583">
    <property type="entry name" value="Mycobacterial_A85_antigen"/>
</dbReference>
<reference evidence="2" key="1">
    <citation type="journal article" date="2019" name="Int. J. Syst. Evol. Microbiol.">
        <title>The Global Catalogue of Microorganisms (GCM) 10K type strain sequencing project: providing services to taxonomists for standard genome sequencing and annotation.</title>
        <authorList>
            <consortium name="The Broad Institute Genomics Platform"/>
            <consortium name="The Broad Institute Genome Sequencing Center for Infectious Disease"/>
            <person name="Wu L."/>
            <person name="Ma J."/>
        </authorList>
    </citation>
    <scope>NUCLEOTIDE SEQUENCE [LARGE SCALE GENOMIC DNA]</scope>
    <source>
        <strain evidence="2">JCM 4855</strain>
    </source>
</reference>
<dbReference type="InterPro" id="IPR029058">
    <property type="entry name" value="AB_hydrolase_fold"/>
</dbReference>